<dbReference type="EMBL" id="RQTK01000083">
    <property type="protein sequence ID" value="RUS88426.1"/>
    <property type="molecule type" value="Genomic_DNA"/>
</dbReference>
<evidence type="ECO:0000256" key="5">
    <source>
        <dbReference type="ARBA" id="ARBA00022679"/>
    </source>
</evidence>
<dbReference type="InterPro" id="IPR029056">
    <property type="entry name" value="Ribokinase-like"/>
</dbReference>
<dbReference type="EC" id="2.7.1.20" evidence="4"/>
<dbReference type="GO" id="GO:0005524">
    <property type="term" value="F:ATP binding"/>
    <property type="evidence" value="ECO:0007669"/>
    <property type="project" value="UniProtKB-KW"/>
</dbReference>
<dbReference type="PANTHER" id="PTHR45769">
    <property type="entry name" value="ADENOSINE KINASE"/>
    <property type="match status" value="1"/>
</dbReference>
<dbReference type="SUPFAM" id="SSF53613">
    <property type="entry name" value="Ribokinase-like"/>
    <property type="match status" value="1"/>
</dbReference>
<keyword evidence="6" id="KW-0660">Purine salvage</keyword>
<dbReference type="OrthoDB" id="10430525at2759"/>
<dbReference type="GO" id="GO:0004001">
    <property type="term" value="F:adenosine kinase activity"/>
    <property type="evidence" value="ECO:0007669"/>
    <property type="project" value="UniProtKB-EC"/>
</dbReference>
<evidence type="ECO:0000256" key="1">
    <source>
        <dbReference type="ARBA" id="ARBA00001946"/>
    </source>
</evidence>
<dbReference type="GO" id="GO:0006144">
    <property type="term" value="P:purine nucleobase metabolic process"/>
    <property type="evidence" value="ECO:0007669"/>
    <property type="project" value="TreeGrafter"/>
</dbReference>
<dbReference type="Pfam" id="PF00294">
    <property type="entry name" value="PfkB"/>
    <property type="match status" value="1"/>
</dbReference>
<evidence type="ECO:0000313" key="12">
    <source>
        <dbReference type="EMBL" id="RUS88426.1"/>
    </source>
</evidence>
<evidence type="ECO:0000256" key="2">
    <source>
        <dbReference type="ARBA" id="ARBA00004801"/>
    </source>
</evidence>
<protein>
    <recommendedName>
        <fullName evidence="4">adenosine kinase</fullName>
        <ecNumber evidence="4">2.7.1.20</ecNumber>
    </recommendedName>
</protein>
<dbReference type="InterPro" id="IPR011611">
    <property type="entry name" value="PfkB_dom"/>
</dbReference>
<evidence type="ECO:0000259" key="11">
    <source>
        <dbReference type="Pfam" id="PF00294"/>
    </source>
</evidence>
<dbReference type="Proteomes" id="UP000271974">
    <property type="component" value="Unassembled WGS sequence"/>
</dbReference>
<comment type="caution">
    <text evidence="12">The sequence shown here is derived from an EMBL/GenBank/DDBJ whole genome shotgun (WGS) entry which is preliminary data.</text>
</comment>
<dbReference type="GO" id="GO:0005829">
    <property type="term" value="C:cytosol"/>
    <property type="evidence" value="ECO:0007669"/>
    <property type="project" value="TreeGrafter"/>
</dbReference>
<sequence length="458" mass="52329">MDKILPPRRVKSPQAGSRVDRFSEKSYREMRELMKKVASSNAKAFEFQSNYDVPVPAADILGPDPLALKHTGSIQTMSTFLNIAIIGHPFIQFDVVVNKEFLKKYDIKMGNSYVMDRESAFLTEFMEFVDGPPSCSGDGLKTAEAAQWILFYPKTVAFLGACPGNSDQDEIIYCLQESHLTYKLDIRPNAKTSYHLILRDGKSWSEVYIFDTCSAHMTLHFVDRPRVLTILERAQLIFICGRSVLQMNKGLSGLAYYTSGRFKTLCMQICEGIDLNHAMEALCAFVKYLDYLFLSKKKAIELIKVYQIRVSRMMRLRASKSKQLALTVSDWVHSISNRPCCVILYDGIKKAYVVSDSEKHKVKVYPSKFYNPRYVVDLVGYESAFSGGFLAQMVQRSATGPCIDCAFFCASAVATQMGSHFPINRLELYLMWQKDHDESKPRQRHRNWKHIFANSRKR</sequence>
<comment type="pathway">
    <text evidence="2">Purine metabolism; AMP biosynthesis via salvage pathway; AMP from adenosine: step 1/1.</text>
</comment>
<keyword evidence="13" id="KW-1185">Reference proteome</keyword>
<evidence type="ECO:0000256" key="3">
    <source>
        <dbReference type="ARBA" id="ARBA00010688"/>
    </source>
</evidence>
<dbReference type="GO" id="GO:0005634">
    <property type="term" value="C:nucleus"/>
    <property type="evidence" value="ECO:0007669"/>
    <property type="project" value="TreeGrafter"/>
</dbReference>
<keyword evidence="9" id="KW-0067">ATP-binding</keyword>
<organism evidence="12 13">
    <name type="scientific">Elysia chlorotica</name>
    <name type="common">Eastern emerald elysia</name>
    <name type="synonym">Sea slug</name>
    <dbReference type="NCBI Taxonomy" id="188477"/>
    <lineage>
        <taxon>Eukaryota</taxon>
        <taxon>Metazoa</taxon>
        <taxon>Spiralia</taxon>
        <taxon>Lophotrochozoa</taxon>
        <taxon>Mollusca</taxon>
        <taxon>Gastropoda</taxon>
        <taxon>Heterobranchia</taxon>
        <taxon>Euthyneura</taxon>
        <taxon>Panpulmonata</taxon>
        <taxon>Sacoglossa</taxon>
        <taxon>Placobranchoidea</taxon>
        <taxon>Plakobranchidae</taxon>
        <taxon>Elysia</taxon>
    </lineage>
</organism>
<name>A0A3S0ZWJ2_ELYCH</name>
<evidence type="ECO:0000313" key="13">
    <source>
        <dbReference type="Proteomes" id="UP000271974"/>
    </source>
</evidence>
<evidence type="ECO:0000256" key="9">
    <source>
        <dbReference type="ARBA" id="ARBA00022840"/>
    </source>
</evidence>
<evidence type="ECO:0000256" key="6">
    <source>
        <dbReference type="ARBA" id="ARBA00022726"/>
    </source>
</evidence>
<evidence type="ECO:0000256" key="10">
    <source>
        <dbReference type="SAM" id="MobiDB-lite"/>
    </source>
</evidence>
<dbReference type="Gene3D" id="3.30.1110.10">
    <property type="match status" value="1"/>
</dbReference>
<feature type="region of interest" description="Disordered" evidence="10">
    <location>
        <begin position="1"/>
        <end position="21"/>
    </location>
</feature>
<dbReference type="InterPro" id="IPR001805">
    <property type="entry name" value="Adenokinase"/>
</dbReference>
<proteinExistence type="inferred from homology"/>
<keyword evidence="8" id="KW-0418">Kinase</keyword>
<evidence type="ECO:0000256" key="4">
    <source>
        <dbReference type="ARBA" id="ARBA00012119"/>
    </source>
</evidence>
<accession>A0A3S0ZWJ2</accession>
<dbReference type="AlphaFoldDB" id="A0A3S0ZWJ2"/>
<feature type="domain" description="Carbohydrate kinase PfkB" evidence="11">
    <location>
        <begin position="137"/>
        <end position="422"/>
    </location>
</feature>
<evidence type="ECO:0000256" key="8">
    <source>
        <dbReference type="ARBA" id="ARBA00022777"/>
    </source>
</evidence>
<dbReference type="GO" id="GO:0006166">
    <property type="term" value="P:purine ribonucleoside salvage"/>
    <property type="evidence" value="ECO:0007669"/>
    <property type="project" value="UniProtKB-KW"/>
</dbReference>
<comment type="similarity">
    <text evidence="3">Belongs to the carbohydrate kinase PfkB family.</text>
</comment>
<gene>
    <name evidence="12" type="ORF">EGW08_003822</name>
</gene>
<dbReference type="Gene3D" id="3.40.1190.20">
    <property type="match status" value="1"/>
</dbReference>
<dbReference type="GO" id="GO:0044209">
    <property type="term" value="P:AMP salvage"/>
    <property type="evidence" value="ECO:0007669"/>
    <property type="project" value="UniProtKB-UniPathway"/>
</dbReference>
<dbReference type="UniPathway" id="UPA00588">
    <property type="reaction ID" value="UER00659"/>
</dbReference>
<evidence type="ECO:0000256" key="7">
    <source>
        <dbReference type="ARBA" id="ARBA00022741"/>
    </source>
</evidence>
<keyword evidence="5" id="KW-0808">Transferase</keyword>
<dbReference type="STRING" id="188477.A0A3S0ZWJ2"/>
<reference evidence="12 13" key="1">
    <citation type="submission" date="2019-01" db="EMBL/GenBank/DDBJ databases">
        <title>A draft genome assembly of the solar-powered sea slug Elysia chlorotica.</title>
        <authorList>
            <person name="Cai H."/>
            <person name="Li Q."/>
            <person name="Fang X."/>
            <person name="Li J."/>
            <person name="Curtis N.E."/>
            <person name="Altenburger A."/>
            <person name="Shibata T."/>
            <person name="Feng M."/>
            <person name="Maeda T."/>
            <person name="Schwartz J.A."/>
            <person name="Shigenobu S."/>
            <person name="Lundholm N."/>
            <person name="Nishiyama T."/>
            <person name="Yang H."/>
            <person name="Hasebe M."/>
            <person name="Li S."/>
            <person name="Pierce S.K."/>
            <person name="Wang J."/>
        </authorList>
    </citation>
    <scope>NUCLEOTIDE SEQUENCE [LARGE SCALE GENOMIC DNA]</scope>
    <source>
        <strain evidence="12">EC2010</strain>
        <tissue evidence="12">Whole organism of an adult</tissue>
    </source>
</reference>
<feature type="compositionally biased region" description="Basic residues" evidence="10">
    <location>
        <begin position="1"/>
        <end position="11"/>
    </location>
</feature>
<dbReference type="PANTHER" id="PTHR45769:SF3">
    <property type="entry name" value="ADENOSINE KINASE"/>
    <property type="match status" value="1"/>
</dbReference>
<comment type="cofactor">
    <cofactor evidence="1">
        <name>Mg(2+)</name>
        <dbReference type="ChEBI" id="CHEBI:18420"/>
    </cofactor>
</comment>
<keyword evidence="7" id="KW-0547">Nucleotide-binding</keyword>